<comment type="caution">
    <text evidence="1">The sequence shown here is derived from an EMBL/GenBank/DDBJ whole genome shotgun (WGS) entry which is preliminary data.</text>
</comment>
<protein>
    <submittedName>
        <fullName evidence="1">Uncharacterized protein</fullName>
    </submittedName>
</protein>
<proteinExistence type="predicted"/>
<evidence type="ECO:0000313" key="1">
    <source>
        <dbReference type="EMBL" id="KAL1122478.1"/>
    </source>
</evidence>
<name>A0ABD0Y4Y5_9HEMI</name>
<dbReference type="Proteomes" id="UP001558652">
    <property type="component" value="Unassembled WGS sequence"/>
</dbReference>
<reference evidence="1 2" key="1">
    <citation type="submission" date="2024-07" db="EMBL/GenBank/DDBJ databases">
        <title>Chromosome-level genome assembly of the water stick insect Ranatra chinensis (Heteroptera: Nepidae).</title>
        <authorList>
            <person name="Liu X."/>
        </authorList>
    </citation>
    <scope>NUCLEOTIDE SEQUENCE [LARGE SCALE GENOMIC DNA]</scope>
    <source>
        <strain evidence="1">Cailab_2021Rc</strain>
        <tissue evidence="1">Muscle</tissue>
    </source>
</reference>
<accession>A0ABD0Y4Y5</accession>
<organism evidence="1 2">
    <name type="scientific">Ranatra chinensis</name>
    <dbReference type="NCBI Taxonomy" id="642074"/>
    <lineage>
        <taxon>Eukaryota</taxon>
        <taxon>Metazoa</taxon>
        <taxon>Ecdysozoa</taxon>
        <taxon>Arthropoda</taxon>
        <taxon>Hexapoda</taxon>
        <taxon>Insecta</taxon>
        <taxon>Pterygota</taxon>
        <taxon>Neoptera</taxon>
        <taxon>Paraneoptera</taxon>
        <taxon>Hemiptera</taxon>
        <taxon>Heteroptera</taxon>
        <taxon>Panheteroptera</taxon>
        <taxon>Nepomorpha</taxon>
        <taxon>Nepidae</taxon>
        <taxon>Ranatrinae</taxon>
        <taxon>Ranatra</taxon>
    </lineage>
</organism>
<dbReference type="AlphaFoldDB" id="A0ABD0Y4Y5"/>
<sequence length="176" mass="20189">MASKRRNMFYRNKKQETTKIGVREDNGPNGGGAHLDPLSVRHRRGSARESFHPNHPTYLFTTVQDKTAVQIYNDSASALRFSPLHPAERVLGWETFFQQMKESAEKWLPKGEQSSLCETLRWMTPEDLLVRWPGVAPLCRSGRIVSDPKTHISILLSTFIVLAPPSPKWLRMRHLK</sequence>
<dbReference type="EMBL" id="JBFDAA010000013">
    <property type="protein sequence ID" value="KAL1122478.1"/>
    <property type="molecule type" value="Genomic_DNA"/>
</dbReference>
<keyword evidence="2" id="KW-1185">Reference proteome</keyword>
<gene>
    <name evidence="1" type="ORF">AAG570_002809</name>
</gene>
<evidence type="ECO:0000313" key="2">
    <source>
        <dbReference type="Proteomes" id="UP001558652"/>
    </source>
</evidence>